<evidence type="ECO:0000313" key="7">
    <source>
        <dbReference type="Proteomes" id="UP000266016"/>
    </source>
</evidence>
<accession>A0A398BEC0</accession>
<comment type="caution">
    <text evidence="6">The sequence shown here is derived from an EMBL/GenBank/DDBJ whole genome shotgun (WGS) entry which is preliminary data.</text>
</comment>
<keyword evidence="2" id="KW-0975">Bacterial flagellum</keyword>
<dbReference type="InterPro" id="IPR053967">
    <property type="entry name" value="LlgE_F_G-like_D1"/>
</dbReference>
<dbReference type="InterPro" id="IPR019776">
    <property type="entry name" value="Flagellar_basal_body_rod_CS"/>
</dbReference>
<feature type="domain" description="Flagellar basal-body/hook protein C-terminal" evidence="4">
    <location>
        <begin position="231"/>
        <end position="275"/>
    </location>
</feature>
<proteinExistence type="inferred from homology"/>
<gene>
    <name evidence="6" type="ORF">D1953_03375</name>
</gene>
<dbReference type="Proteomes" id="UP000266016">
    <property type="component" value="Unassembled WGS sequence"/>
</dbReference>
<dbReference type="AlphaFoldDB" id="A0A398BEC0"/>
<dbReference type="InterPro" id="IPR037925">
    <property type="entry name" value="FlgE/F/G-like"/>
</dbReference>
<dbReference type="PANTHER" id="PTHR30435">
    <property type="entry name" value="FLAGELLAR PROTEIN"/>
    <property type="match status" value="1"/>
</dbReference>
<feature type="domain" description="Flagellar basal body rod protein N-terminal" evidence="3">
    <location>
        <begin position="7"/>
        <end position="35"/>
    </location>
</feature>
<evidence type="ECO:0000259" key="3">
    <source>
        <dbReference type="Pfam" id="PF00460"/>
    </source>
</evidence>
<feature type="domain" description="Flagellar hook protein FlgE/F/G-like D1" evidence="5">
    <location>
        <begin position="104"/>
        <end position="169"/>
    </location>
</feature>
<dbReference type="NCBIfam" id="TIGR03506">
    <property type="entry name" value="FlgEFG_subfam"/>
    <property type="match status" value="1"/>
</dbReference>
<keyword evidence="7" id="KW-1185">Reference proteome</keyword>
<evidence type="ECO:0000259" key="5">
    <source>
        <dbReference type="Pfam" id="PF22692"/>
    </source>
</evidence>
<dbReference type="Pfam" id="PF22692">
    <property type="entry name" value="LlgE_F_G_D1"/>
    <property type="match status" value="1"/>
</dbReference>
<keyword evidence="6" id="KW-0966">Cell projection</keyword>
<dbReference type="Pfam" id="PF06429">
    <property type="entry name" value="Flg_bbr_C"/>
    <property type="match status" value="1"/>
</dbReference>
<evidence type="ECO:0000256" key="2">
    <source>
        <dbReference type="RuleBase" id="RU362116"/>
    </source>
</evidence>
<dbReference type="RefSeq" id="WP_119115760.1">
    <property type="nucleotide sequence ID" value="NZ_QWVS01000004.1"/>
</dbReference>
<name>A0A398BEC0_9BACI</name>
<sequence>MNRTMIAASNTLGQLQKQIDVISNNMANVETAGFKRGEASFTDLLVQQLNNQPNQVAEVGRLTPLGIRQGNGAKIGQIQNVQSQGSLKTTNRDLDVAFTKENLYFMIGVEEGNVIRLSRDGAFYLSPNGNENMLVTADGHNVLDENGNDIVIEGDIKEIRISDEGVVKAITTDGGEQTFNLGVVSVQKPQFLEKLGDNLYGLPDNYDGLGVTADDVLTELTGASRTDISMKQGALESSNVDLSKEMTDLITAQRMYQFQSRSITMADQMLGLVNSIR</sequence>
<dbReference type="Pfam" id="PF00460">
    <property type="entry name" value="Flg_bb_rod"/>
    <property type="match status" value="1"/>
</dbReference>
<dbReference type="SUPFAM" id="SSF117143">
    <property type="entry name" value="Flagellar hook protein flgE"/>
    <property type="match status" value="1"/>
</dbReference>
<protein>
    <submittedName>
        <fullName evidence="6">Flagellar hook-basal body protein</fullName>
    </submittedName>
</protein>
<evidence type="ECO:0000256" key="1">
    <source>
        <dbReference type="ARBA" id="ARBA00009677"/>
    </source>
</evidence>
<comment type="subcellular location">
    <subcellularLocation>
        <location evidence="2">Bacterial flagellum basal body</location>
    </subcellularLocation>
</comment>
<evidence type="ECO:0000259" key="4">
    <source>
        <dbReference type="Pfam" id="PF06429"/>
    </source>
</evidence>
<evidence type="ECO:0000313" key="6">
    <source>
        <dbReference type="EMBL" id="RID88575.1"/>
    </source>
</evidence>
<dbReference type="InterPro" id="IPR001444">
    <property type="entry name" value="Flag_bb_rod_N"/>
</dbReference>
<dbReference type="InterPro" id="IPR010930">
    <property type="entry name" value="Flg_bb/hook_C_dom"/>
</dbReference>
<reference evidence="6 7" key="1">
    <citation type="submission" date="2018-08" db="EMBL/GenBank/DDBJ databases">
        <title>Bacillus jemisoniae sp. nov., Bacillus chryseoplanitiae sp. nov., Bacillus resnikiae sp. nov., and Bacillus frankliniae sp. nov., isolated from Viking spacecraft and associated surfaces.</title>
        <authorList>
            <person name="Seuylemezian A."/>
            <person name="Vaishampayan P."/>
        </authorList>
    </citation>
    <scope>NUCLEOTIDE SEQUENCE [LARGE SCALE GENOMIC DNA]</scope>
    <source>
        <strain evidence="6 7">MA001</strain>
    </source>
</reference>
<dbReference type="GO" id="GO:0071978">
    <property type="term" value="P:bacterial-type flagellum-dependent swarming motility"/>
    <property type="evidence" value="ECO:0007669"/>
    <property type="project" value="TreeGrafter"/>
</dbReference>
<dbReference type="EMBL" id="QWVS01000004">
    <property type="protein sequence ID" value="RID88575.1"/>
    <property type="molecule type" value="Genomic_DNA"/>
</dbReference>
<comment type="similarity">
    <text evidence="1 2">Belongs to the flagella basal body rod proteins family.</text>
</comment>
<organism evidence="6 7">
    <name type="scientific">Peribacillus asahii</name>
    <dbReference type="NCBI Taxonomy" id="228899"/>
    <lineage>
        <taxon>Bacteria</taxon>
        <taxon>Bacillati</taxon>
        <taxon>Bacillota</taxon>
        <taxon>Bacilli</taxon>
        <taxon>Bacillales</taxon>
        <taxon>Bacillaceae</taxon>
        <taxon>Peribacillus</taxon>
    </lineage>
</organism>
<keyword evidence="6" id="KW-0969">Cilium</keyword>
<dbReference type="PANTHER" id="PTHR30435:SF19">
    <property type="entry name" value="FLAGELLAR BASAL-BODY ROD PROTEIN FLGG"/>
    <property type="match status" value="1"/>
</dbReference>
<dbReference type="PROSITE" id="PS00588">
    <property type="entry name" value="FLAGELLA_BB_ROD"/>
    <property type="match status" value="1"/>
</dbReference>
<dbReference type="GO" id="GO:0009425">
    <property type="term" value="C:bacterial-type flagellum basal body"/>
    <property type="evidence" value="ECO:0007669"/>
    <property type="project" value="UniProtKB-SubCell"/>
</dbReference>
<keyword evidence="6" id="KW-0282">Flagellum</keyword>
<dbReference type="InterPro" id="IPR020013">
    <property type="entry name" value="Flagellar_FlgE/F/G"/>
</dbReference>